<dbReference type="InterPro" id="IPR010285">
    <property type="entry name" value="DNA_helicase_pif1-like_DEAD"/>
</dbReference>
<protein>
    <submittedName>
        <fullName evidence="3">AAA family ATPase</fullName>
    </submittedName>
</protein>
<dbReference type="Pfam" id="PF14493">
    <property type="entry name" value="HTH_40"/>
    <property type="match status" value="1"/>
</dbReference>
<accession>A0ABY6MK39</accession>
<dbReference type="Proteomes" id="UP001163156">
    <property type="component" value="Chromosome"/>
</dbReference>
<dbReference type="SUPFAM" id="SSF52540">
    <property type="entry name" value="P-loop containing nucleoside triphosphate hydrolases"/>
    <property type="match status" value="2"/>
</dbReference>
<dbReference type="InterPro" id="IPR051055">
    <property type="entry name" value="PIF1_helicase"/>
</dbReference>
<keyword evidence="4" id="KW-1185">Reference proteome</keyword>
<feature type="region of interest" description="Disordered" evidence="1">
    <location>
        <begin position="632"/>
        <end position="652"/>
    </location>
</feature>
<gene>
    <name evidence="3" type="ORF">OM944_06485</name>
</gene>
<proteinExistence type="predicted"/>
<dbReference type="Gene3D" id="2.30.30.940">
    <property type="match status" value="1"/>
</dbReference>
<dbReference type="InterPro" id="IPR029491">
    <property type="entry name" value="Helicase_HTH"/>
</dbReference>
<sequence length="751" mass="85117">MGNQVTDKLELAAKFVNNTGAPIFLTGKAGTGKTTFLKSLAQQTHKTHLVVAPTGIAALNAGGVTIHSQFQLPLGFFLPSREPEGNFTDQYGCFTQHTLGRRHPISGFRRSVLRSVELLVIDEVSMLRADVLDAIDYRLRSVKRNFQEAFGGVQVLMIGDLFQLPPIVRDQEWQVLSRFYPGMHFFEARVLRETGLVYLELDKIFRQQDEDFISVLNHLRENKVQDEDIRLLNRHFKTQDELKNLEDCITITTHNYKADQINREKLLALPGDSMYYEAEVENDFPENLYPLPKTLELRVGAQVMFIKNDSSGNGDYYNGKLAKVIALDEDDIRVKLDGGSFEYVLKKELWENKKYVINAETKELDEEVIGTFSQYPIKTAWAVTVHKSQGLTFDKAVIDVGSAFAPGQVYVALSRLRSLEGLTLLTKIHPTALQSDGQVTAFVEAANTQSKLEEQLKVFQQNYITSLLDGSFDLQSLLSELQGFQRKHDSTMEFEDPEMQVAVKDMTTLVAGQQNTAYRFGNQLRLLLQQNDQSKLVERLEKGTAYFQDFLKDVLRKLLVHRAEVERFSRTKTYVNGLEELEVILLRKYSDISKVRRVVTAILQGDIPGKMNDLDIEKSRIRTELAEKAKQAAAENPKFASTKTGRKKSGKANLKRKVGETYEITYGMIHAGKSIGDIVVERGLAESTIKGHLVKGIAAGKVELEDCLPQEVIFEINSEIENKKSPQELRIHFEDKYDYNTIRMVLVGRKD</sequence>
<evidence type="ECO:0000256" key="1">
    <source>
        <dbReference type="SAM" id="MobiDB-lite"/>
    </source>
</evidence>
<dbReference type="PANTHER" id="PTHR47642">
    <property type="entry name" value="ATP-DEPENDENT DNA HELICASE"/>
    <property type="match status" value="1"/>
</dbReference>
<feature type="domain" description="AAA+ ATPase" evidence="2">
    <location>
        <begin position="19"/>
        <end position="179"/>
    </location>
</feature>
<dbReference type="CDD" id="cd18809">
    <property type="entry name" value="SF1_C_RecD"/>
    <property type="match status" value="1"/>
</dbReference>
<reference evidence="3" key="1">
    <citation type="submission" date="2022-10" db="EMBL/GenBank/DDBJ databases">
        <title>Algoriphagus sp. a novel bacteria isolate from halophytes salicornia europaea.</title>
        <authorList>
            <person name="Peng Y."/>
            <person name="Jiang L."/>
            <person name="Lee J."/>
        </authorList>
    </citation>
    <scope>NUCLEOTIDE SEQUENCE</scope>
    <source>
        <strain evidence="3">TR-M5</strain>
    </source>
</reference>
<evidence type="ECO:0000313" key="4">
    <source>
        <dbReference type="Proteomes" id="UP001163156"/>
    </source>
</evidence>
<evidence type="ECO:0000313" key="3">
    <source>
        <dbReference type="EMBL" id="UZD24141.1"/>
    </source>
</evidence>
<organism evidence="3 4">
    <name type="scientific">Algoriphagus halophytocola</name>
    <dbReference type="NCBI Taxonomy" id="2991499"/>
    <lineage>
        <taxon>Bacteria</taxon>
        <taxon>Pseudomonadati</taxon>
        <taxon>Bacteroidota</taxon>
        <taxon>Cytophagia</taxon>
        <taxon>Cytophagales</taxon>
        <taxon>Cyclobacteriaceae</taxon>
        <taxon>Algoriphagus</taxon>
    </lineage>
</organism>
<name>A0ABY6MK39_9BACT</name>
<dbReference type="PANTHER" id="PTHR47642:SF6">
    <property type="entry name" value="ATP-DEPENDENT DNA HELICASE"/>
    <property type="match status" value="1"/>
</dbReference>
<dbReference type="InterPro" id="IPR003593">
    <property type="entry name" value="AAA+_ATPase"/>
</dbReference>
<dbReference type="InterPro" id="IPR027417">
    <property type="entry name" value="P-loop_NTPase"/>
</dbReference>
<dbReference type="Gene3D" id="3.40.50.300">
    <property type="entry name" value="P-loop containing nucleotide triphosphate hydrolases"/>
    <property type="match status" value="2"/>
</dbReference>
<evidence type="ECO:0000259" key="2">
    <source>
        <dbReference type="SMART" id="SM00382"/>
    </source>
</evidence>
<dbReference type="RefSeq" id="WP_264810860.1">
    <property type="nucleotide sequence ID" value="NZ_CP110226.1"/>
</dbReference>
<dbReference type="EMBL" id="CP110226">
    <property type="protein sequence ID" value="UZD24141.1"/>
    <property type="molecule type" value="Genomic_DNA"/>
</dbReference>
<dbReference type="SMART" id="SM00382">
    <property type="entry name" value="AAA"/>
    <property type="match status" value="1"/>
</dbReference>
<dbReference type="Pfam" id="PF05970">
    <property type="entry name" value="PIF1"/>
    <property type="match status" value="2"/>
</dbReference>